<sequence length="199" mass="21036">MNIHHKLTKTIVAGLAVLAVPAAAFAAPALAGSSTAPRSTSTVSTASCPRGWGSLPEANSRMVQSPVTDIRTGRHACYDRLVVDLGGRSSGYDVRYVGTVHQDGSGFVVPLRGGAKLQIVVRAPSYDLNSGKATYTPKNSKELTNVAGYRTFRQLAFAGSFEGQTTIGLGVRARLPFRVFTLAGPGSNSRLVIDVAHHW</sequence>
<feature type="chain" id="PRO_5045856973" description="AMIN-like domain-containing protein" evidence="1">
    <location>
        <begin position="27"/>
        <end position="199"/>
    </location>
</feature>
<accession>A0ABY2F6R6</accession>
<organism evidence="3 4">
    <name type="scientific">Kribbella pratensis</name>
    <dbReference type="NCBI Taxonomy" id="2512112"/>
    <lineage>
        <taxon>Bacteria</taxon>
        <taxon>Bacillati</taxon>
        <taxon>Actinomycetota</taxon>
        <taxon>Actinomycetes</taxon>
        <taxon>Propionibacteriales</taxon>
        <taxon>Kribbellaceae</taxon>
        <taxon>Kribbella</taxon>
    </lineage>
</organism>
<reference evidence="3 4" key="1">
    <citation type="submission" date="2019-03" db="EMBL/GenBank/DDBJ databases">
        <title>Genomic Encyclopedia of Type Strains, Phase III (KMG-III): the genomes of soil and plant-associated and newly described type strains.</title>
        <authorList>
            <person name="Whitman W."/>
        </authorList>
    </citation>
    <scope>NUCLEOTIDE SEQUENCE [LARGE SCALE GENOMIC DNA]</scope>
    <source>
        <strain evidence="3 4">VKMAc-2574</strain>
    </source>
</reference>
<keyword evidence="4" id="KW-1185">Reference proteome</keyword>
<evidence type="ECO:0000313" key="3">
    <source>
        <dbReference type="EMBL" id="TDW84061.1"/>
    </source>
</evidence>
<protein>
    <recommendedName>
        <fullName evidence="2">AMIN-like domain-containing protein</fullName>
    </recommendedName>
</protein>
<proteinExistence type="predicted"/>
<keyword evidence="1" id="KW-0732">Signal</keyword>
<evidence type="ECO:0000256" key="1">
    <source>
        <dbReference type="SAM" id="SignalP"/>
    </source>
</evidence>
<evidence type="ECO:0000259" key="2">
    <source>
        <dbReference type="Pfam" id="PF24837"/>
    </source>
</evidence>
<dbReference type="Pfam" id="PF24837">
    <property type="entry name" value="AMIN-like"/>
    <property type="match status" value="1"/>
</dbReference>
<dbReference type="InterPro" id="IPR056303">
    <property type="entry name" value="AMIN-like"/>
</dbReference>
<dbReference type="Proteomes" id="UP000295060">
    <property type="component" value="Unassembled WGS sequence"/>
</dbReference>
<feature type="domain" description="AMIN-like" evidence="2">
    <location>
        <begin position="66"/>
        <end position="197"/>
    </location>
</feature>
<gene>
    <name evidence="3" type="ORF">EV137_6865</name>
</gene>
<dbReference type="EMBL" id="SODU01000004">
    <property type="protein sequence ID" value="TDW84061.1"/>
    <property type="molecule type" value="Genomic_DNA"/>
</dbReference>
<feature type="signal peptide" evidence="1">
    <location>
        <begin position="1"/>
        <end position="26"/>
    </location>
</feature>
<comment type="caution">
    <text evidence="3">The sequence shown here is derived from an EMBL/GenBank/DDBJ whole genome shotgun (WGS) entry which is preliminary data.</text>
</comment>
<evidence type="ECO:0000313" key="4">
    <source>
        <dbReference type="Proteomes" id="UP000295060"/>
    </source>
</evidence>
<name>A0ABY2F6R6_9ACTN</name>
<dbReference type="RefSeq" id="WP_202871269.1">
    <property type="nucleotide sequence ID" value="NZ_SODU01000004.1"/>
</dbReference>